<dbReference type="SUPFAM" id="SSF48371">
    <property type="entry name" value="ARM repeat"/>
    <property type="match status" value="1"/>
</dbReference>
<comment type="subcellular location">
    <subcellularLocation>
        <location evidence="2">Cytoplasm</location>
    </subcellularLocation>
    <subcellularLocation>
        <location evidence="1">Nucleus</location>
    </subcellularLocation>
</comment>
<dbReference type="OrthoDB" id="7862313at2759"/>
<dbReference type="InterPro" id="IPR057672">
    <property type="entry name" value="TPR_IPO4/5"/>
</dbReference>
<keyword evidence="10" id="KW-1185">Reference proteome</keyword>
<evidence type="ECO:0000256" key="5">
    <source>
        <dbReference type="ARBA" id="ARBA00022737"/>
    </source>
</evidence>
<keyword evidence="6" id="KW-0653">Protein transport</keyword>
<dbReference type="PANTHER" id="PTHR10527">
    <property type="entry name" value="IMPORTIN BETA"/>
    <property type="match status" value="1"/>
</dbReference>
<dbReference type="EMBL" id="KZ309442">
    <property type="protein sequence ID" value="KAG8238815.1"/>
    <property type="molecule type" value="Genomic_DNA"/>
</dbReference>
<feature type="domain" description="Importin N-terminal" evidence="8">
    <location>
        <begin position="29"/>
        <end position="97"/>
    </location>
</feature>
<dbReference type="PROSITE" id="PS50166">
    <property type="entry name" value="IMPORTIN_B_NT"/>
    <property type="match status" value="1"/>
</dbReference>
<dbReference type="Pfam" id="PF25780">
    <property type="entry name" value="TPR_IPO5"/>
    <property type="match status" value="1"/>
</dbReference>
<comment type="caution">
    <text evidence="9">The sequence shown here is derived from an EMBL/GenBank/DDBJ whole genome shotgun (WGS) entry which is preliminary data.</text>
</comment>
<reference evidence="9" key="2">
    <citation type="submission" date="2017-10" db="EMBL/GenBank/DDBJ databases">
        <title>Ladona fulva Genome sequencing and assembly.</title>
        <authorList>
            <person name="Murali S."/>
            <person name="Richards S."/>
            <person name="Bandaranaike D."/>
            <person name="Bellair M."/>
            <person name="Blankenburg K."/>
            <person name="Chao H."/>
            <person name="Dinh H."/>
            <person name="Doddapaneni H."/>
            <person name="Dugan-Rocha S."/>
            <person name="Elkadiri S."/>
            <person name="Gnanaolivu R."/>
            <person name="Hernandez B."/>
            <person name="Skinner E."/>
            <person name="Javaid M."/>
            <person name="Lee S."/>
            <person name="Li M."/>
            <person name="Ming W."/>
            <person name="Munidasa M."/>
            <person name="Muniz J."/>
            <person name="Nguyen L."/>
            <person name="Hughes D."/>
            <person name="Osuji N."/>
            <person name="Pu L.-L."/>
            <person name="Puazo M."/>
            <person name="Qu C."/>
            <person name="Quiroz J."/>
            <person name="Raj R."/>
            <person name="Weissenberger G."/>
            <person name="Xin Y."/>
            <person name="Zou X."/>
            <person name="Han Y."/>
            <person name="Worley K."/>
            <person name="Muzny D."/>
            <person name="Gibbs R."/>
        </authorList>
    </citation>
    <scope>NUCLEOTIDE SEQUENCE</scope>
    <source>
        <strain evidence="9">Sampled in the wild</strain>
    </source>
</reference>
<evidence type="ECO:0000256" key="4">
    <source>
        <dbReference type="ARBA" id="ARBA00022490"/>
    </source>
</evidence>
<dbReference type="GO" id="GO:0005737">
    <property type="term" value="C:cytoplasm"/>
    <property type="evidence" value="ECO:0007669"/>
    <property type="project" value="UniProtKB-SubCell"/>
</dbReference>
<dbReference type="Pfam" id="PF03810">
    <property type="entry name" value="IBN_N"/>
    <property type="match status" value="1"/>
</dbReference>
<proteinExistence type="predicted"/>
<evidence type="ECO:0000313" key="9">
    <source>
        <dbReference type="EMBL" id="KAG8238815.1"/>
    </source>
</evidence>
<accession>A0A8K0KS74</accession>
<keyword evidence="5" id="KW-0677">Repeat</keyword>
<dbReference type="InterPro" id="IPR040122">
    <property type="entry name" value="Importin_beta"/>
</dbReference>
<dbReference type="InterPro" id="IPR001494">
    <property type="entry name" value="Importin-beta_N"/>
</dbReference>
<evidence type="ECO:0000256" key="1">
    <source>
        <dbReference type="ARBA" id="ARBA00004123"/>
    </source>
</evidence>
<dbReference type="GO" id="GO:0006606">
    <property type="term" value="P:protein import into nucleus"/>
    <property type="evidence" value="ECO:0007669"/>
    <property type="project" value="InterPro"/>
</dbReference>
<dbReference type="InterPro" id="IPR011989">
    <property type="entry name" value="ARM-like"/>
</dbReference>
<evidence type="ECO:0000256" key="2">
    <source>
        <dbReference type="ARBA" id="ARBA00004496"/>
    </source>
</evidence>
<evidence type="ECO:0000259" key="8">
    <source>
        <dbReference type="PROSITE" id="PS50166"/>
    </source>
</evidence>
<evidence type="ECO:0000256" key="3">
    <source>
        <dbReference type="ARBA" id="ARBA00022448"/>
    </source>
</evidence>
<evidence type="ECO:0000313" key="10">
    <source>
        <dbReference type="Proteomes" id="UP000792457"/>
    </source>
</evidence>
<keyword evidence="7" id="KW-0539">Nucleus</keyword>
<gene>
    <name evidence="9" type="ORF">J437_LFUL010529</name>
</gene>
<dbReference type="AlphaFoldDB" id="A0A8K0KS74"/>
<organism evidence="9 10">
    <name type="scientific">Ladona fulva</name>
    <name type="common">Scarce chaser dragonfly</name>
    <name type="synonym">Libellula fulva</name>
    <dbReference type="NCBI Taxonomy" id="123851"/>
    <lineage>
        <taxon>Eukaryota</taxon>
        <taxon>Metazoa</taxon>
        <taxon>Ecdysozoa</taxon>
        <taxon>Arthropoda</taxon>
        <taxon>Hexapoda</taxon>
        <taxon>Insecta</taxon>
        <taxon>Pterygota</taxon>
        <taxon>Palaeoptera</taxon>
        <taxon>Odonata</taxon>
        <taxon>Epiprocta</taxon>
        <taxon>Anisoptera</taxon>
        <taxon>Libelluloidea</taxon>
        <taxon>Libellulidae</taxon>
        <taxon>Ladona</taxon>
    </lineage>
</organism>
<reference evidence="9" key="1">
    <citation type="submission" date="2013-04" db="EMBL/GenBank/DDBJ databases">
        <authorList>
            <person name="Qu J."/>
            <person name="Murali S.C."/>
            <person name="Bandaranaike D."/>
            <person name="Bellair M."/>
            <person name="Blankenburg K."/>
            <person name="Chao H."/>
            <person name="Dinh H."/>
            <person name="Doddapaneni H."/>
            <person name="Downs B."/>
            <person name="Dugan-Rocha S."/>
            <person name="Elkadiri S."/>
            <person name="Gnanaolivu R.D."/>
            <person name="Hernandez B."/>
            <person name="Javaid M."/>
            <person name="Jayaseelan J.C."/>
            <person name="Lee S."/>
            <person name="Li M."/>
            <person name="Ming W."/>
            <person name="Munidasa M."/>
            <person name="Muniz J."/>
            <person name="Nguyen L."/>
            <person name="Ongeri F."/>
            <person name="Osuji N."/>
            <person name="Pu L.-L."/>
            <person name="Puazo M."/>
            <person name="Qu C."/>
            <person name="Quiroz J."/>
            <person name="Raj R."/>
            <person name="Weissenberger G."/>
            <person name="Xin Y."/>
            <person name="Zou X."/>
            <person name="Han Y."/>
            <person name="Richards S."/>
            <person name="Worley K."/>
            <person name="Muzny D."/>
            <person name="Gibbs R."/>
        </authorList>
    </citation>
    <scope>NUCLEOTIDE SEQUENCE</scope>
    <source>
        <strain evidence="9">Sampled in the wild</strain>
    </source>
</reference>
<keyword evidence="4" id="KW-0963">Cytoplasm</keyword>
<dbReference type="SMART" id="SM00913">
    <property type="entry name" value="IBN_N"/>
    <property type="match status" value="1"/>
</dbReference>
<keyword evidence="3" id="KW-0813">Transport</keyword>
<name>A0A8K0KS74_LADFU</name>
<dbReference type="Pfam" id="PF13513">
    <property type="entry name" value="HEAT_EZ"/>
    <property type="match status" value="1"/>
</dbReference>
<evidence type="ECO:0000256" key="7">
    <source>
        <dbReference type="ARBA" id="ARBA00023242"/>
    </source>
</evidence>
<protein>
    <recommendedName>
        <fullName evidence="8">Importin N-terminal domain-containing protein</fullName>
    </recommendedName>
</protein>
<dbReference type="Gene3D" id="1.25.10.10">
    <property type="entry name" value="Leucine-rich Repeat Variant"/>
    <property type="match status" value="1"/>
</dbReference>
<dbReference type="InterPro" id="IPR016024">
    <property type="entry name" value="ARM-type_fold"/>
</dbReference>
<dbReference type="GO" id="GO:0031267">
    <property type="term" value="F:small GTPase binding"/>
    <property type="evidence" value="ECO:0007669"/>
    <property type="project" value="InterPro"/>
</dbReference>
<dbReference type="Proteomes" id="UP000792457">
    <property type="component" value="Unassembled WGS sequence"/>
</dbReference>
<evidence type="ECO:0000256" key="6">
    <source>
        <dbReference type="ARBA" id="ARBA00022927"/>
    </source>
</evidence>
<sequence>MCCNSGEMHPLEEILANLLVADNAVIQQGTAELFEAFKDPKVIPGLCKIIGTAENPQIRQYAAVLLRKRFSKSKNWLKVSAEVRNSMKEGILQALVNEQKQIVRNSVAQLIGTMLKHEFSRYGWPELLQFLKRLTKSSRMEEKELGMYTLSVITKSCPDQFEKHISSLMFLFNNTLNSLEDLGSPVAFYIIITINNLIPVIGSDNNLQSMLSELVPKLTETVRAQVVADEDRAIEAMEIFESMIECSMIVIVQHIKPLIQMCLELARNKQLGSGIRVKALNQIGWIVRYKKKSVVRQEVVPAILDTLFMLMSFPPEDEDHEDYFAEETEGNTPMTCATQTLDVLALHLPPEKLVPSLLRHVEPALQGTDPYAKKAAYLALAVLAEGCAEYIRNKYLEQFLRCICDGMRDNAVVVRNAALFALGQFSEHLQPEISNYASELLPLLFEYLAQLCAQLQKDGKEPPGVDRMFYALEVFCENLEEKLLPYLPILMERLFTALNPAYSIHLRELALSAIGAAANAAKEEMIPYFPRIMEALKMYLVEDESVPVDASSGDSSSDKEDLKPQALDTLGVLARTIGADHFRPLAAESVSLGLSLAEKHSDDPDIRKSAYGLFASISSVVGEEMAPTLPRIVELMLSSVCSCDGIVKL</sequence>